<dbReference type="EMBL" id="VSSQ01064273">
    <property type="protein sequence ID" value="MPN17204.1"/>
    <property type="molecule type" value="Genomic_DNA"/>
</dbReference>
<reference evidence="1" key="1">
    <citation type="submission" date="2019-08" db="EMBL/GenBank/DDBJ databases">
        <authorList>
            <person name="Kucharzyk K."/>
            <person name="Murdoch R.W."/>
            <person name="Higgins S."/>
            <person name="Loffler F."/>
        </authorList>
    </citation>
    <scope>NUCLEOTIDE SEQUENCE</scope>
</reference>
<dbReference type="AlphaFoldDB" id="A0A645FZA7"/>
<comment type="caution">
    <text evidence="1">The sequence shown here is derived from an EMBL/GenBank/DDBJ whole genome shotgun (WGS) entry which is preliminary data.</text>
</comment>
<organism evidence="1">
    <name type="scientific">bioreactor metagenome</name>
    <dbReference type="NCBI Taxonomy" id="1076179"/>
    <lineage>
        <taxon>unclassified sequences</taxon>
        <taxon>metagenomes</taxon>
        <taxon>ecological metagenomes</taxon>
    </lineage>
</organism>
<proteinExistence type="predicted"/>
<sequence>MQVVDKGAGDKDVAVMFEPVTVKHIAALLLRTEWVA</sequence>
<gene>
    <name evidence="1" type="ORF">SDC9_164554</name>
</gene>
<protein>
    <submittedName>
        <fullName evidence="1">Uncharacterized protein</fullName>
    </submittedName>
</protein>
<accession>A0A645FZA7</accession>
<name>A0A645FZA7_9ZZZZ</name>
<evidence type="ECO:0000313" key="1">
    <source>
        <dbReference type="EMBL" id="MPN17204.1"/>
    </source>
</evidence>